<gene>
    <name evidence="2" type="ORF">LSTR_LSTR008974</name>
</gene>
<name>A0A482WKZ6_LAOST</name>
<dbReference type="Proteomes" id="UP000291343">
    <property type="component" value="Unassembled WGS sequence"/>
</dbReference>
<dbReference type="EMBL" id="QKKF02033231">
    <property type="protein sequence ID" value="RZF33851.1"/>
    <property type="molecule type" value="Genomic_DNA"/>
</dbReference>
<dbReference type="OrthoDB" id="2156856at2759"/>
<protein>
    <submittedName>
        <fullName evidence="2">Uncharacterized protein</fullName>
    </submittedName>
</protein>
<sequence>MSTNNAESPENETKDEEEGNKNEMDDDEEGEVTNNHSQNVSSDYCNPQLPEDISEDVGDKLKGDAIGDTMYSERFVLLVLMKLIKNIQKVE</sequence>
<organism evidence="2 3">
    <name type="scientific">Laodelphax striatellus</name>
    <name type="common">Small brown planthopper</name>
    <name type="synonym">Delphax striatella</name>
    <dbReference type="NCBI Taxonomy" id="195883"/>
    <lineage>
        <taxon>Eukaryota</taxon>
        <taxon>Metazoa</taxon>
        <taxon>Ecdysozoa</taxon>
        <taxon>Arthropoda</taxon>
        <taxon>Hexapoda</taxon>
        <taxon>Insecta</taxon>
        <taxon>Pterygota</taxon>
        <taxon>Neoptera</taxon>
        <taxon>Paraneoptera</taxon>
        <taxon>Hemiptera</taxon>
        <taxon>Auchenorrhyncha</taxon>
        <taxon>Fulgoroidea</taxon>
        <taxon>Delphacidae</taxon>
        <taxon>Criomorphinae</taxon>
        <taxon>Laodelphax</taxon>
    </lineage>
</organism>
<dbReference type="AlphaFoldDB" id="A0A482WKZ6"/>
<reference evidence="2 3" key="1">
    <citation type="journal article" date="2017" name="Gigascience">
        <title>Genome sequence of the small brown planthopper, Laodelphax striatellus.</title>
        <authorList>
            <person name="Zhu J."/>
            <person name="Jiang F."/>
            <person name="Wang X."/>
            <person name="Yang P."/>
            <person name="Bao Y."/>
            <person name="Zhao W."/>
            <person name="Wang W."/>
            <person name="Lu H."/>
            <person name="Wang Q."/>
            <person name="Cui N."/>
            <person name="Li J."/>
            <person name="Chen X."/>
            <person name="Luo L."/>
            <person name="Yu J."/>
            <person name="Kang L."/>
            <person name="Cui F."/>
        </authorList>
    </citation>
    <scope>NUCLEOTIDE SEQUENCE [LARGE SCALE GENOMIC DNA]</scope>
    <source>
        <strain evidence="2">Lst14</strain>
    </source>
</reference>
<feature type="region of interest" description="Disordered" evidence="1">
    <location>
        <begin position="1"/>
        <end position="58"/>
    </location>
</feature>
<comment type="caution">
    <text evidence="2">The sequence shown here is derived from an EMBL/GenBank/DDBJ whole genome shotgun (WGS) entry which is preliminary data.</text>
</comment>
<evidence type="ECO:0000313" key="3">
    <source>
        <dbReference type="Proteomes" id="UP000291343"/>
    </source>
</evidence>
<evidence type="ECO:0000313" key="2">
    <source>
        <dbReference type="EMBL" id="RZF33851.1"/>
    </source>
</evidence>
<evidence type="ECO:0000256" key="1">
    <source>
        <dbReference type="SAM" id="MobiDB-lite"/>
    </source>
</evidence>
<accession>A0A482WKZ6</accession>
<dbReference type="InParanoid" id="A0A482WKZ6"/>
<keyword evidence="3" id="KW-1185">Reference proteome</keyword>
<proteinExistence type="predicted"/>
<feature type="compositionally biased region" description="Acidic residues" evidence="1">
    <location>
        <begin position="9"/>
        <end position="31"/>
    </location>
</feature>
<feature type="compositionally biased region" description="Polar residues" evidence="1">
    <location>
        <begin position="32"/>
        <end position="45"/>
    </location>
</feature>